<dbReference type="SUPFAM" id="SSF50978">
    <property type="entry name" value="WD40 repeat-like"/>
    <property type="match status" value="1"/>
</dbReference>
<dbReference type="CTD" id="42504"/>
<dbReference type="RefSeq" id="XP_026289718.1">
    <property type="nucleotide sequence ID" value="XM_026433933.2"/>
</dbReference>
<evidence type="ECO:0000313" key="7">
    <source>
        <dbReference type="Proteomes" id="UP000504606"/>
    </source>
</evidence>
<reference evidence="8" key="1">
    <citation type="submission" date="2025-08" db="UniProtKB">
        <authorList>
            <consortium name="RefSeq"/>
        </authorList>
    </citation>
    <scope>IDENTIFICATION</scope>
    <source>
        <tissue evidence="8">Whole organism</tissue>
    </source>
</reference>
<dbReference type="SMART" id="SM01028">
    <property type="entry name" value="Beta-TrCP_D"/>
    <property type="match status" value="1"/>
</dbReference>
<dbReference type="Gene3D" id="1.20.1280.50">
    <property type="match status" value="1"/>
</dbReference>
<dbReference type="InterPro" id="IPR020472">
    <property type="entry name" value="WD40_PAC1"/>
</dbReference>
<accession>A0A6J1T8U1</accession>
<dbReference type="InterPro" id="IPR050995">
    <property type="entry name" value="WD-F-box_domain-protein"/>
</dbReference>
<evidence type="ECO:0000256" key="5">
    <source>
        <dbReference type="SAM" id="MobiDB-lite"/>
    </source>
</evidence>
<feature type="repeat" description="WD" evidence="4">
    <location>
        <begin position="283"/>
        <end position="322"/>
    </location>
</feature>
<dbReference type="Proteomes" id="UP000504606">
    <property type="component" value="Unplaced"/>
</dbReference>
<evidence type="ECO:0000256" key="3">
    <source>
        <dbReference type="ARBA" id="ARBA00022786"/>
    </source>
</evidence>
<feature type="repeat" description="WD" evidence="4">
    <location>
        <begin position="203"/>
        <end position="242"/>
    </location>
</feature>
<dbReference type="Pfam" id="PF12937">
    <property type="entry name" value="F-box-like"/>
    <property type="match status" value="1"/>
</dbReference>
<dbReference type="InterPro" id="IPR001810">
    <property type="entry name" value="F-box_dom"/>
</dbReference>
<dbReference type="InterPro" id="IPR036322">
    <property type="entry name" value="WD40_repeat_dom_sf"/>
</dbReference>
<gene>
    <name evidence="8" type="primary">LOC113214546</name>
</gene>
<dbReference type="PRINTS" id="PR00320">
    <property type="entry name" value="GPROTEINBRPT"/>
</dbReference>
<dbReference type="CDD" id="cd00200">
    <property type="entry name" value="WD40"/>
    <property type="match status" value="1"/>
</dbReference>
<dbReference type="InterPro" id="IPR015943">
    <property type="entry name" value="WD40/YVTN_repeat-like_dom_sf"/>
</dbReference>
<dbReference type="Gene3D" id="6.10.250.1840">
    <property type="match status" value="1"/>
</dbReference>
<dbReference type="PROSITE" id="PS50294">
    <property type="entry name" value="WD_REPEATS_REGION"/>
    <property type="match status" value="4"/>
</dbReference>
<dbReference type="InterPro" id="IPR001680">
    <property type="entry name" value="WD40_rpt"/>
</dbReference>
<proteinExistence type="predicted"/>
<keyword evidence="7" id="KW-1185">Reference proteome</keyword>
<dbReference type="FunFam" id="2.130.10.10:FF:000004">
    <property type="entry name" value="F-box/WD repeat-containing protein 11 isoform X2"/>
    <property type="match status" value="1"/>
</dbReference>
<dbReference type="Pfam" id="PF00400">
    <property type="entry name" value="WD40"/>
    <property type="match status" value="7"/>
</dbReference>
<dbReference type="InterPro" id="IPR036047">
    <property type="entry name" value="F-box-like_dom_sf"/>
</dbReference>
<keyword evidence="2" id="KW-0677">Repeat</keyword>
<dbReference type="GO" id="GO:0046983">
    <property type="term" value="F:protein dimerization activity"/>
    <property type="evidence" value="ECO:0007669"/>
    <property type="project" value="InterPro"/>
</dbReference>
<dbReference type="SUPFAM" id="SSF81383">
    <property type="entry name" value="F-box domain"/>
    <property type="match status" value="1"/>
</dbReference>
<evidence type="ECO:0000256" key="4">
    <source>
        <dbReference type="PROSITE-ProRule" id="PRU00221"/>
    </source>
</evidence>
<dbReference type="PROSITE" id="PS50082">
    <property type="entry name" value="WD_REPEATS_2"/>
    <property type="match status" value="7"/>
</dbReference>
<evidence type="ECO:0000256" key="1">
    <source>
        <dbReference type="ARBA" id="ARBA00022574"/>
    </source>
</evidence>
<dbReference type="Gene3D" id="2.130.10.10">
    <property type="entry name" value="YVTN repeat-like/Quinoprotein amine dehydrogenase"/>
    <property type="match status" value="1"/>
</dbReference>
<dbReference type="InterPro" id="IPR019775">
    <property type="entry name" value="WD40_repeat_CS"/>
</dbReference>
<feature type="repeat" description="WD" evidence="4">
    <location>
        <begin position="326"/>
        <end position="365"/>
    </location>
</feature>
<evidence type="ECO:0000259" key="6">
    <source>
        <dbReference type="SMART" id="SM01028"/>
    </source>
</evidence>
<evidence type="ECO:0000313" key="8">
    <source>
        <dbReference type="RefSeq" id="XP_026289718.1"/>
    </source>
</evidence>
<dbReference type="PROSITE" id="PS00678">
    <property type="entry name" value="WD_REPEATS_1"/>
    <property type="match status" value="5"/>
</dbReference>
<sequence length="516" mass="59307">MEMETDKLAEDGRSIAECQQMTVLGDKKRDQGPQFSTERDACLKLFEKWNEQDQVEFVEHLLSRMCHHQHGHINTYLKPMLQRDFISMLPKKGLDHVAETILSMLDAESLNWAQMVCKEWYRVISEGMLWKKLIERKVKTDPLWRGLSERRGWIQYLFKPKPGENHPSNDFYRSLYPKIILDIDRLEKNWRMGRHVLQRINCRSENSKGVYCLQYDDHKIVSGLRDNTIKIWDRSTLQCIKVLTGHTGSVLCLQYDDKVIISGSSDSTVRVWDVATGEMVNTLIHHCEAVLHLRFCNGMMVTCSKDRSIAVWDMTSPTEITLRRVLVGHRAAVNVVDFDEKYIVSASGDRTIKVWNTSSCEFVRTLNGHKRGIACLQYRDRLVVSGSSDNTIRLWDIECGACLRVLEGHEELVRCIRFDSKRIVSGAYDGKIKVWDLVAALDPRSPSGTLCLRTLVEHTGRVFRLQFDEFQIVSSSHDDTILIWDFLNCDPLEGSTAEAPPPCQPVENRTPSPSFG</sequence>
<feature type="repeat" description="WD" evidence="4">
    <location>
        <begin position="455"/>
        <end position="485"/>
    </location>
</feature>
<organism evidence="7 8">
    <name type="scientific">Frankliniella occidentalis</name>
    <name type="common">Western flower thrips</name>
    <name type="synonym">Euthrips occidentalis</name>
    <dbReference type="NCBI Taxonomy" id="133901"/>
    <lineage>
        <taxon>Eukaryota</taxon>
        <taxon>Metazoa</taxon>
        <taxon>Ecdysozoa</taxon>
        <taxon>Arthropoda</taxon>
        <taxon>Hexapoda</taxon>
        <taxon>Insecta</taxon>
        <taxon>Pterygota</taxon>
        <taxon>Neoptera</taxon>
        <taxon>Paraneoptera</taxon>
        <taxon>Thysanoptera</taxon>
        <taxon>Terebrantia</taxon>
        <taxon>Thripoidea</taxon>
        <taxon>Thripidae</taxon>
        <taxon>Frankliniella</taxon>
    </lineage>
</organism>
<name>A0A6J1T8U1_FRAOC</name>
<dbReference type="Pfam" id="PF12125">
    <property type="entry name" value="Beta-TrCP_D"/>
    <property type="match status" value="1"/>
</dbReference>
<dbReference type="AlphaFoldDB" id="A0A6J1T8U1"/>
<keyword evidence="3" id="KW-0833">Ubl conjugation pathway</keyword>
<feature type="repeat" description="WD" evidence="4">
    <location>
        <begin position="366"/>
        <end position="405"/>
    </location>
</feature>
<protein>
    <submittedName>
        <fullName evidence="8">F-box/WD repeat-containing protein 1A</fullName>
    </submittedName>
</protein>
<feature type="compositionally biased region" description="Polar residues" evidence="5">
    <location>
        <begin position="507"/>
        <end position="516"/>
    </location>
</feature>
<dbReference type="OrthoDB" id="19711at2759"/>
<dbReference type="InterPro" id="IPR021977">
    <property type="entry name" value="Beta-TrCP_D"/>
</dbReference>
<feature type="repeat" description="WD" evidence="4">
    <location>
        <begin position="243"/>
        <end position="282"/>
    </location>
</feature>
<keyword evidence="1 4" id="KW-0853">WD repeat</keyword>
<evidence type="ECO:0000256" key="2">
    <source>
        <dbReference type="ARBA" id="ARBA00022737"/>
    </source>
</evidence>
<feature type="region of interest" description="Disordered" evidence="5">
    <location>
        <begin position="496"/>
        <end position="516"/>
    </location>
</feature>
<feature type="repeat" description="WD" evidence="4">
    <location>
        <begin position="406"/>
        <end position="437"/>
    </location>
</feature>
<dbReference type="PANTHER" id="PTHR14604">
    <property type="entry name" value="WD40 REPEAT PF20"/>
    <property type="match status" value="1"/>
</dbReference>
<dbReference type="PANTHER" id="PTHR14604:SF4">
    <property type="entry name" value="F-BOX DOMAIN-CONTAINING PROTEIN"/>
    <property type="match status" value="1"/>
</dbReference>
<dbReference type="GeneID" id="113214546"/>
<dbReference type="KEGG" id="foc:113214546"/>
<dbReference type="SMART" id="SM00320">
    <property type="entry name" value="WD40"/>
    <property type="match status" value="7"/>
</dbReference>
<feature type="domain" description="D" evidence="6">
    <location>
        <begin position="43"/>
        <end position="82"/>
    </location>
</feature>